<protein>
    <submittedName>
        <fullName evidence="2">Uncharacterized protein</fullName>
    </submittedName>
</protein>
<name>A0AAV2NDP4_9HYME</name>
<reference evidence="2" key="1">
    <citation type="submission" date="2024-04" db="EMBL/GenBank/DDBJ databases">
        <authorList>
            <consortium name="Molecular Ecology Group"/>
        </authorList>
    </citation>
    <scope>NUCLEOTIDE SEQUENCE</scope>
</reference>
<organism evidence="2 3">
    <name type="scientific">Lasius platythorax</name>
    <dbReference type="NCBI Taxonomy" id="488582"/>
    <lineage>
        <taxon>Eukaryota</taxon>
        <taxon>Metazoa</taxon>
        <taxon>Ecdysozoa</taxon>
        <taxon>Arthropoda</taxon>
        <taxon>Hexapoda</taxon>
        <taxon>Insecta</taxon>
        <taxon>Pterygota</taxon>
        <taxon>Neoptera</taxon>
        <taxon>Endopterygota</taxon>
        <taxon>Hymenoptera</taxon>
        <taxon>Apocrita</taxon>
        <taxon>Aculeata</taxon>
        <taxon>Formicoidea</taxon>
        <taxon>Formicidae</taxon>
        <taxon>Formicinae</taxon>
        <taxon>Lasius</taxon>
        <taxon>Lasius</taxon>
    </lineage>
</organism>
<evidence type="ECO:0000313" key="2">
    <source>
        <dbReference type="EMBL" id="CAL1677471.1"/>
    </source>
</evidence>
<evidence type="ECO:0000313" key="3">
    <source>
        <dbReference type="Proteomes" id="UP001497644"/>
    </source>
</evidence>
<gene>
    <name evidence="2" type="ORF">LPLAT_LOCUS3499</name>
</gene>
<dbReference type="AlphaFoldDB" id="A0AAV2NDP4"/>
<feature type="compositionally biased region" description="Basic and acidic residues" evidence="1">
    <location>
        <begin position="51"/>
        <end position="72"/>
    </location>
</feature>
<dbReference type="Proteomes" id="UP001497644">
    <property type="component" value="Chromosome 13"/>
</dbReference>
<dbReference type="EMBL" id="OZ034836">
    <property type="protein sequence ID" value="CAL1677471.1"/>
    <property type="molecule type" value="Genomic_DNA"/>
</dbReference>
<proteinExistence type="predicted"/>
<feature type="region of interest" description="Disordered" evidence="1">
    <location>
        <begin position="51"/>
        <end position="102"/>
    </location>
</feature>
<accession>A0AAV2NDP4</accession>
<evidence type="ECO:0000256" key="1">
    <source>
        <dbReference type="SAM" id="MobiDB-lite"/>
    </source>
</evidence>
<sequence>MRTIGTKVVKDQKCSFFDYENPQSQETIQKIRDNVNIRELNLVICENIREPTEERKKSVSDSELSANEHAEENVSDNASVVAPEMREPPDLSGNRPTRERRVPARLTDYVVFK</sequence>
<keyword evidence="3" id="KW-1185">Reference proteome</keyword>